<keyword evidence="2" id="KW-1185">Reference proteome</keyword>
<evidence type="ECO:0000313" key="2">
    <source>
        <dbReference type="Proteomes" id="UP001162162"/>
    </source>
</evidence>
<dbReference type="EMBL" id="JAPWTK010001190">
    <property type="protein sequence ID" value="KAJ8933609.1"/>
    <property type="molecule type" value="Genomic_DNA"/>
</dbReference>
<comment type="caution">
    <text evidence="1">The sequence shown here is derived from an EMBL/GenBank/DDBJ whole genome shotgun (WGS) entry which is preliminary data.</text>
</comment>
<sequence>MYSNVCSFESFINRRCDKWLKKEKSRLEYIFQSQIVDVLEKNGLQKQKSCLDPSRKVGSTDFHSR</sequence>
<reference evidence="1" key="1">
    <citation type="journal article" date="2023" name="Insect Mol. Biol.">
        <title>Genome sequencing provides insights into the evolution of gene families encoding plant cell wall-degrading enzymes in longhorned beetles.</title>
        <authorList>
            <person name="Shin N.R."/>
            <person name="Okamura Y."/>
            <person name="Kirsch R."/>
            <person name="Pauchet Y."/>
        </authorList>
    </citation>
    <scope>NUCLEOTIDE SEQUENCE</scope>
    <source>
        <strain evidence="1">AMC_N1</strain>
    </source>
</reference>
<dbReference type="Proteomes" id="UP001162162">
    <property type="component" value="Unassembled WGS sequence"/>
</dbReference>
<gene>
    <name evidence="1" type="ORF">NQ318_002772</name>
</gene>
<accession>A0AAV8X3M2</accession>
<dbReference type="AlphaFoldDB" id="A0AAV8X3M2"/>
<proteinExistence type="predicted"/>
<evidence type="ECO:0000313" key="1">
    <source>
        <dbReference type="EMBL" id="KAJ8933609.1"/>
    </source>
</evidence>
<protein>
    <submittedName>
        <fullName evidence="1">Uncharacterized protein</fullName>
    </submittedName>
</protein>
<organism evidence="1 2">
    <name type="scientific">Aromia moschata</name>
    <dbReference type="NCBI Taxonomy" id="1265417"/>
    <lineage>
        <taxon>Eukaryota</taxon>
        <taxon>Metazoa</taxon>
        <taxon>Ecdysozoa</taxon>
        <taxon>Arthropoda</taxon>
        <taxon>Hexapoda</taxon>
        <taxon>Insecta</taxon>
        <taxon>Pterygota</taxon>
        <taxon>Neoptera</taxon>
        <taxon>Endopterygota</taxon>
        <taxon>Coleoptera</taxon>
        <taxon>Polyphaga</taxon>
        <taxon>Cucujiformia</taxon>
        <taxon>Chrysomeloidea</taxon>
        <taxon>Cerambycidae</taxon>
        <taxon>Cerambycinae</taxon>
        <taxon>Callichromatini</taxon>
        <taxon>Aromia</taxon>
    </lineage>
</organism>
<name>A0AAV8X3M2_9CUCU</name>